<evidence type="ECO:0000256" key="13">
    <source>
        <dbReference type="SAM" id="Phobius"/>
    </source>
</evidence>
<dbReference type="Pfam" id="PF00067">
    <property type="entry name" value="p450"/>
    <property type="match status" value="1"/>
</dbReference>
<dbReference type="InterPro" id="IPR002401">
    <property type="entry name" value="Cyt_P450_E_grp-I"/>
</dbReference>
<dbReference type="GO" id="GO:0016020">
    <property type="term" value="C:membrane"/>
    <property type="evidence" value="ECO:0007669"/>
    <property type="project" value="UniProtKB-SubCell"/>
</dbReference>
<dbReference type="InterPro" id="IPR001128">
    <property type="entry name" value="Cyt_P450"/>
</dbReference>
<dbReference type="AlphaFoldDB" id="A0AA39JIY4"/>
<evidence type="ECO:0000256" key="12">
    <source>
        <dbReference type="ARBA" id="ARBA00023136"/>
    </source>
</evidence>
<organism evidence="14 15">
    <name type="scientific">Armillaria borealis</name>
    <dbReference type="NCBI Taxonomy" id="47425"/>
    <lineage>
        <taxon>Eukaryota</taxon>
        <taxon>Fungi</taxon>
        <taxon>Dikarya</taxon>
        <taxon>Basidiomycota</taxon>
        <taxon>Agaricomycotina</taxon>
        <taxon>Agaricomycetes</taxon>
        <taxon>Agaricomycetidae</taxon>
        <taxon>Agaricales</taxon>
        <taxon>Marasmiineae</taxon>
        <taxon>Physalacriaceae</taxon>
        <taxon>Armillaria</taxon>
    </lineage>
</organism>
<evidence type="ECO:0000256" key="8">
    <source>
        <dbReference type="ARBA" id="ARBA00022989"/>
    </source>
</evidence>
<dbReference type="PRINTS" id="PR00463">
    <property type="entry name" value="EP450I"/>
</dbReference>
<evidence type="ECO:0000256" key="10">
    <source>
        <dbReference type="ARBA" id="ARBA00023004"/>
    </source>
</evidence>
<keyword evidence="11" id="KW-0503">Monooxygenase</keyword>
<evidence type="ECO:0000256" key="7">
    <source>
        <dbReference type="ARBA" id="ARBA00022723"/>
    </source>
</evidence>
<evidence type="ECO:0000256" key="5">
    <source>
        <dbReference type="ARBA" id="ARBA00022617"/>
    </source>
</evidence>
<dbReference type="GO" id="GO:0005506">
    <property type="term" value="F:iron ion binding"/>
    <property type="evidence" value="ECO:0007669"/>
    <property type="project" value="InterPro"/>
</dbReference>
<dbReference type="GO" id="GO:0020037">
    <property type="term" value="F:heme binding"/>
    <property type="evidence" value="ECO:0007669"/>
    <property type="project" value="InterPro"/>
</dbReference>
<dbReference type="GO" id="GO:0004497">
    <property type="term" value="F:monooxygenase activity"/>
    <property type="evidence" value="ECO:0007669"/>
    <property type="project" value="UniProtKB-KW"/>
</dbReference>
<dbReference type="SUPFAM" id="SSF48264">
    <property type="entry name" value="Cytochrome P450"/>
    <property type="match status" value="1"/>
</dbReference>
<keyword evidence="8 13" id="KW-1133">Transmembrane helix</keyword>
<keyword evidence="6 13" id="KW-0812">Transmembrane</keyword>
<keyword evidence="15" id="KW-1185">Reference proteome</keyword>
<dbReference type="InterPro" id="IPR050121">
    <property type="entry name" value="Cytochrome_P450_monoxygenase"/>
</dbReference>
<evidence type="ECO:0000256" key="1">
    <source>
        <dbReference type="ARBA" id="ARBA00001971"/>
    </source>
</evidence>
<dbReference type="PANTHER" id="PTHR24305:SF166">
    <property type="entry name" value="CYTOCHROME P450 12A4, MITOCHONDRIAL-RELATED"/>
    <property type="match status" value="1"/>
</dbReference>
<sequence>METASLRMVGFAGFTIKLDLRDTIRIDSPEVMFLLAVLGIWCIYRVLSRLVFHPLRMFPGPKIAALTSWYVAYWETIRDGMLVKELERLHRIYGEIYTILHFSTPQAYFSIYSTHANVIKDPDYYWSFHTDDSMFGFTDPALAKKRRDILNPLFSRRSILKLESIIQAKVNTLIDIIIEEYCEKPVDLHQAFKATTMDIITAYCYAQSFDALHAPGFAHPIILGMEASTVMTTTVRHFPVLRFLHYLPEGVTRMMNPDAVGFFDLEKVLGRQIDKILADPGLLETVHETIYHRLLEDVERPSRKGLLADAQTFLFAGTDTTSNAMIVGFFNVLNNPSIRERLVAELKAMWPEKESSMPYDSLEKLPYLTGVVKESLRMSIGVPVSLPRVLSTGIDIDGITVPAGTVVGMGTSFILMNEDIFPEPDVFNPDRWIQSPSCVLGYESYARLLSLAWCELYLVQGLPFPPLFPYFSLLNVAYSPEDLSFRCHFLPIFCGRHFHATVREYQ</sequence>
<dbReference type="Gene3D" id="1.10.630.10">
    <property type="entry name" value="Cytochrome P450"/>
    <property type="match status" value="1"/>
</dbReference>
<dbReference type="Proteomes" id="UP001175226">
    <property type="component" value="Unassembled WGS sequence"/>
</dbReference>
<reference evidence="14" key="1">
    <citation type="submission" date="2023-06" db="EMBL/GenBank/DDBJ databases">
        <authorList>
            <consortium name="Lawrence Berkeley National Laboratory"/>
            <person name="Ahrendt S."/>
            <person name="Sahu N."/>
            <person name="Indic B."/>
            <person name="Wong-Bajracharya J."/>
            <person name="Merenyi Z."/>
            <person name="Ke H.-M."/>
            <person name="Monk M."/>
            <person name="Kocsube S."/>
            <person name="Drula E."/>
            <person name="Lipzen A."/>
            <person name="Balint B."/>
            <person name="Henrissat B."/>
            <person name="Andreopoulos B."/>
            <person name="Martin F.M."/>
            <person name="Harder C.B."/>
            <person name="Rigling D."/>
            <person name="Ford K.L."/>
            <person name="Foster G.D."/>
            <person name="Pangilinan J."/>
            <person name="Papanicolaou A."/>
            <person name="Barry K."/>
            <person name="LaButti K."/>
            <person name="Viragh M."/>
            <person name="Koriabine M."/>
            <person name="Yan M."/>
            <person name="Riley R."/>
            <person name="Champramary S."/>
            <person name="Plett K.L."/>
            <person name="Tsai I.J."/>
            <person name="Slot J."/>
            <person name="Sipos G."/>
            <person name="Plett J."/>
            <person name="Nagy L.G."/>
            <person name="Grigoriev I.V."/>
        </authorList>
    </citation>
    <scope>NUCLEOTIDE SEQUENCE</scope>
    <source>
        <strain evidence="14">FPL87.14</strain>
    </source>
</reference>
<keyword evidence="10" id="KW-0408">Iron</keyword>
<evidence type="ECO:0000256" key="6">
    <source>
        <dbReference type="ARBA" id="ARBA00022692"/>
    </source>
</evidence>
<dbReference type="InterPro" id="IPR036396">
    <property type="entry name" value="Cyt_P450_sf"/>
</dbReference>
<accession>A0AA39JIY4</accession>
<evidence type="ECO:0000256" key="2">
    <source>
        <dbReference type="ARBA" id="ARBA00004370"/>
    </source>
</evidence>
<protein>
    <submittedName>
        <fullName evidence="14">Cytochrome P450</fullName>
    </submittedName>
</protein>
<dbReference type="CDD" id="cd11062">
    <property type="entry name" value="CYP58-like"/>
    <property type="match status" value="1"/>
</dbReference>
<keyword evidence="7" id="KW-0479">Metal-binding</keyword>
<evidence type="ECO:0000256" key="3">
    <source>
        <dbReference type="ARBA" id="ARBA00004721"/>
    </source>
</evidence>
<keyword evidence="9" id="KW-0560">Oxidoreductase</keyword>
<evidence type="ECO:0000256" key="4">
    <source>
        <dbReference type="ARBA" id="ARBA00010617"/>
    </source>
</evidence>
<gene>
    <name evidence="14" type="ORF">EV421DRAFT_1808111</name>
</gene>
<comment type="subcellular location">
    <subcellularLocation>
        <location evidence="2">Membrane</location>
    </subcellularLocation>
</comment>
<dbReference type="EMBL" id="JAUEPT010000025">
    <property type="protein sequence ID" value="KAK0442616.1"/>
    <property type="molecule type" value="Genomic_DNA"/>
</dbReference>
<evidence type="ECO:0000313" key="14">
    <source>
        <dbReference type="EMBL" id="KAK0442616.1"/>
    </source>
</evidence>
<comment type="pathway">
    <text evidence="3">Secondary metabolite biosynthesis; terpenoid biosynthesis.</text>
</comment>
<proteinExistence type="inferred from homology"/>
<evidence type="ECO:0000256" key="11">
    <source>
        <dbReference type="ARBA" id="ARBA00023033"/>
    </source>
</evidence>
<evidence type="ECO:0000256" key="9">
    <source>
        <dbReference type="ARBA" id="ARBA00023002"/>
    </source>
</evidence>
<comment type="caution">
    <text evidence="14">The sequence shown here is derived from an EMBL/GenBank/DDBJ whole genome shotgun (WGS) entry which is preliminary data.</text>
</comment>
<feature type="transmembrane region" description="Helical" evidence="13">
    <location>
        <begin position="31"/>
        <end position="52"/>
    </location>
</feature>
<keyword evidence="5" id="KW-0349">Heme</keyword>
<dbReference type="PANTHER" id="PTHR24305">
    <property type="entry name" value="CYTOCHROME P450"/>
    <property type="match status" value="1"/>
</dbReference>
<evidence type="ECO:0000313" key="15">
    <source>
        <dbReference type="Proteomes" id="UP001175226"/>
    </source>
</evidence>
<dbReference type="GO" id="GO:0016705">
    <property type="term" value="F:oxidoreductase activity, acting on paired donors, with incorporation or reduction of molecular oxygen"/>
    <property type="evidence" value="ECO:0007669"/>
    <property type="project" value="InterPro"/>
</dbReference>
<comment type="similarity">
    <text evidence="4">Belongs to the cytochrome P450 family.</text>
</comment>
<keyword evidence="12 13" id="KW-0472">Membrane</keyword>
<comment type="cofactor">
    <cofactor evidence="1">
        <name>heme</name>
        <dbReference type="ChEBI" id="CHEBI:30413"/>
    </cofactor>
</comment>
<name>A0AA39JIY4_9AGAR</name>